<dbReference type="InterPro" id="IPR004038">
    <property type="entry name" value="Ribosomal_eL8/eL30/eS12/Gad45"/>
</dbReference>
<evidence type="ECO:0000313" key="2">
    <source>
        <dbReference type="EMBL" id="XDK34177.1"/>
    </source>
</evidence>
<protein>
    <submittedName>
        <fullName evidence="2">YlxQ family RNA-binding protein</fullName>
    </submittedName>
</protein>
<dbReference type="Gene3D" id="3.30.1330.30">
    <property type="match status" value="1"/>
</dbReference>
<name>A0AB39HU78_9BACI</name>
<sequence>MKNNYLNIIGLAFRAGKCSIGEETIVKDIQKQKAKLVLIANDTGAQTRKKLTDKCTSYHVPYEIVDDRNTLSHAIGKTHRVAIAILDEGFANKIKLLL</sequence>
<proteinExistence type="predicted"/>
<reference evidence="2" key="1">
    <citation type="submission" date="2024-07" db="EMBL/GenBank/DDBJ databases">
        <title>Halotolerant mesophilic bacterium Ornithinibacillus sp. 4-3, sp. nov., isolated from soil.</title>
        <authorList>
            <person name="Sidarenka A.V."/>
            <person name="Guliayeva D.E."/>
            <person name="Leanovich S.I."/>
            <person name="Hileuskaya K.S."/>
            <person name="Akhremchuk A.E."/>
            <person name="Sikolenko M.A."/>
            <person name="Valentovich L.N."/>
        </authorList>
    </citation>
    <scope>NUCLEOTIDE SEQUENCE</scope>
    <source>
        <strain evidence="2">4-3</strain>
    </source>
</reference>
<accession>A0AB39HU78</accession>
<gene>
    <name evidence="2" type="ORF">AB4Y30_07465</name>
</gene>
<dbReference type="RefSeq" id="WP_368654854.1">
    <property type="nucleotide sequence ID" value="NZ_CP162599.1"/>
</dbReference>
<evidence type="ECO:0000259" key="1">
    <source>
        <dbReference type="Pfam" id="PF01248"/>
    </source>
</evidence>
<dbReference type="NCBIfam" id="NF005825">
    <property type="entry name" value="PRK07714.1"/>
    <property type="match status" value="1"/>
</dbReference>
<dbReference type="AlphaFoldDB" id="A0AB39HU78"/>
<dbReference type="InterPro" id="IPR029064">
    <property type="entry name" value="Ribosomal_eL30-like_sf"/>
</dbReference>
<dbReference type="EMBL" id="CP162599">
    <property type="protein sequence ID" value="XDK34177.1"/>
    <property type="molecule type" value="Genomic_DNA"/>
</dbReference>
<organism evidence="2">
    <name type="scientific">Ornithinibacillus sp. 4-3</name>
    <dbReference type="NCBI Taxonomy" id="3231488"/>
    <lineage>
        <taxon>Bacteria</taxon>
        <taxon>Bacillati</taxon>
        <taxon>Bacillota</taxon>
        <taxon>Bacilli</taxon>
        <taxon>Bacillales</taxon>
        <taxon>Bacillaceae</taxon>
        <taxon>Ornithinibacillus</taxon>
    </lineage>
</organism>
<dbReference type="Pfam" id="PF01248">
    <property type="entry name" value="Ribosomal_L7Ae"/>
    <property type="match status" value="1"/>
</dbReference>
<feature type="domain" description="Ribosomal protein eL8/eL30/eS12/Gadd45" evidence="1">
    <location>
        <begin position="10"/>
        <end position="93"/>
    </location>
</feature>
<dbReference type="SUPFAM" id="SSF55315">
    <property type="entry name" value="L30e-like"/>
    <property type="match status" value="1"/>
</dbReference>